<dbReference type="AlphaFoldDB" id="A0AAJ0HD44"/>
<evidence type="ECO:0000313" key="2">
    <source>
        <dbReference type="EMBL" id="KAK3348657.1"/>
    </source>
</evidence>
<feature type="region of interest" description="Disordered" evidence="1">
    <location>
        <begin position="154"/>
        <end position="176"/>
    </location>
</feature>
<evidence type="ECO:0000313" key="3">
    <source>
        <dbReference type="Proteomes" id="UP001275084"/>
    </source>
</evidence>
<sequence>MSSDGIMLSATRVPTASSSLPKPVFTISLIGLRTHCGAGVDFTKEISVCSVSPIPVPSLYHISATATLGRSQTLGVGCLDDSMHHNHGDELLGRSCSHFSNRRRLWLGNLQAQPFGGALLSLPVSTLLKGGRISYLVRQVLRLSQLPSLLQPTLNRRGKSISAGRPRPPSSTKSTLRKMRTHVHLVQLLAPRTHGWQSLPPR</sequence>
<proteinExistence type="predicted"/>
<reference evidence="2" key="1">
    <citation type="journal article" date="2023" name="Mol. Phylogenet. Evol.">
        <title>Genome-scale phylogeny and comparative genomics of the fungal order Sordariales.</title>
        <authorList>
            <person name="Hensen N."/>
            <person name="Bonometti L."/>
            <person name="Westerberg I."/>
            <person name="Brannstrom I.O."/>
            <person name="Guillou S."/>
            <person name="Cros-Aarteil S."/>
            <person name="Calhoun S."/>
            <person name="Haridas S."/>
            <person name="Kuo A."/>
            <person name="Mondo S."/>
            <person name="Pangilinan J."/>
            <person name="Riley R."/>
            <person name="LaButti K."/>
            <person name="Andreopoulos B."/>
            <person name="Lipzen A."/>
            <person name="Chen C."/>
            <person name="Yan M."/>
            <person name="Daum C."/>
            <person name="Ng V."/>
            <person name="Clum A."/>
            <person name="Steindorff A."/>
            <person name="Ohm R.A."/>
            <person name="Martin F."/>
            <person name="Silar P."/>
            <person name="Natvig D.O."/>
            <person name="Lalanne C."/>
            <person name="Gautier V."/>
            <person name="Ament-Velasquez S.L."/>
            <person name="Kruys A."/>
            <person name="Hutchinson M.I."/>
            <person name="Powell A.J."/>
            <person name="Barry K."/>
            <person name="Miller A.N."/>
            <person name="Grigoriev I.V."/>
            <person name="Debuchy R."/>
            <person name="Gladieux P."/>
            <person name="Hiltunen Thoren M."/>
            <person name="Johannesson H."/>
        </authorList>
    </citation>
    <scope>NUCLEOTIDE SEQUENCE</scope>
    <source>
        <strain evidence="2">CBS 955.72</strain>
    </source>
</reference>
<accession>A0AAJ0HD44</accession>
<evidence type="ECO:0000256" key="1">
    <source>
        <dbReference type="SAM" id="MobiDB-lite"/>
    </source>
</evidence>
<name>A0AAJ0HD44_9PEZI</name>
<keyword evidence="3" id="KW-1185">Reference proteome</keyword>
<dbReference type="Proteomes" id="UP001275084">
    <property type="component" value="Unassembled WGS sequence"/>
</dbReference>
<gene>
    <name evidence="2" type="ORF">B0T25DRAFT_608792</name>
</gene>
<protein>
    <submittedName>
        <fullName evidence="2">Uncharacterized protein</fullName>
    </submittedName>
</protein>
<dbReference type="EMBL" id="JAUIQD010000005">
    <property type="protein sequence ID" value="KAK3348657.1"/>
    <property type="molecule type" value="Genomic_DNA"/>
</dbReference>
<organism evidence="2 3">
    <name type="scientific">Lasiosphaeria hispida</name>
    <dbReference type="NCBI Taxonomy" id="260671"/>
    <lineage>
        <taxon>Eukaryota</taxon>
        <taxon>Fungi</taxon>
        <taxon>Dikarya</taxon>
        <taxon>Ascomycota</taxon>
        <taxon>Pezizomycotina</taxon>
        <taxon>Sordariomycetes</taxon>
        <taxon>Sordariomycetidae</taxon>
        <taxon>Sordariales</taxon>
        <taxon>Lasiosphaeriaceae</taxon>
        <taxon>Lasiosphaeria</taxon>
    </lineage>
</organism>
<comment type="caution">
    <text evidence="2">The sequence shown here is derived from an EMBL/GenBank/DDBJ whole genome shotgun (WGS) entry which is preliminary data.</text>
</comment>
<reference evidence="2" key="2">
    <citation type="submission" date="2023-06" db="EMBL/GenBank/DDBJ databases">
        <authorList>
            <consortium name="Lawrence Berkeley National Laboratory"/>
            <person name="Haridas S."/>
            <person name="Hensen N."/>
            <person name="Bonometti L."/>
            <person name="Westerberg I."/>
            <person name="Brannstrom I.O."/>
            <person name="Guillou S."/>
            <person name="Cros-Aarteil S."/>
            <person name="Calhoun S."/>
            <person name="Kuo A."/>
            <person name="Mondo S."/>
            <person name="Pangilinan J."/>
            <person name="Riley R."/>
            <person name="Labutti K."/>
            <person name="Andreopoulos B."/>
            <person name="Lipzen A."/>
            <person name="Chen C."/>
            <person name="Yanf M."/>
            <person name="Daum C."/>
            <person name="Ng V."/>
            <person name="Clum A."/>
            <person name="Steindorff A."/>
            <person name="Ohm R."/>
            <person name="Martin F."/>
            <person name="Silar P."/>
            <person name="Natvig D."/>
            <person name="Lalanne C."/>
            <person name="Gautier V."/>
            <person name="Ament-Velasquez S.L."/>
            <person name="Kruys A."/>
            <person name="Hutchinson M.I."/>
            <person name="Powell A.J."/>
            <person name="Barry K."/>
            <person name="Miller A.N."/>
            <person name="Grigoriev I.V."/>
            <person name="Debuchy R."/>
            <person name="Gladieux P."/>
            <person name="Thoren M.H."/>
            <person name="Johannesson H."/>
        </authorList>
    </citation>
    <scope>NUCLEOTIDE SEQUENCE</scope>
    <source>
        <strain evidence="2">CBS 955.72</strain>
    </source>
</reference>